<feature type="transmembrane region" description="Helical" evidence="8">
    <location>
        <begin position="150"/>
        <end position="171"/>
    </location>
</feature>
<dbReference type="NCBIfam" id="TIGR04178">
    <property type="entry name" value="exo_archaeo"/>
    <property type="match status" value="1"/>
</dbReference>
<proteinExistence type="predicted"/>
<evidence type="ECO:0000256" key="1">
    <source>
        <dbReference type="ARBA" id="ARBA00004651"/>
    </source>
</evidence>
<evidence type="ECO:0000256" key="6">
    <source>
        <dbReference type="ARBA" id="ARBA00022989"/>
    </source>
</evidence>
<keyword evidence="4 8" id="KW-0812">Transmembrane</keyword>
<keyword evidence="3" id="KW-0645">Protease</keyword>
<name>A0ABV5F227_9FLAO</name>
<keyword evidence="7 8" id="KW-0472">Membrane</keyword>
<dbReference type="EMBL" id="JBHMEZ010000011">
    <property type="protein sequence ID" value="MFB9053497.1"/>
    <property type="molecule type" value="Genomic_DNA"/>
</dbReference>
<gene>
    <name evidence="9" type="primary">xrtF</name>
    <name evidence="9" type="ORF">ACFFVB_10450</name>
</gene>
<feature type="transmembrane region" description="Helical" evidence="8">
    <location>
        <begin position="84"/>
        <end position="109"/>
    </location>
</feature>
<keyword evidence="5" id="KW-0378">Hydrolase</keyword>
<dbReference type="InterPro" id="IPR026392">
    <property type="entry name" value="Exo/Archaeosortase_dom"/>
</dbReference>
<comment type="subcellular location">
    <subcellularLocation>
        <location evidence="1">Cell membrane</location>
        <topology evidence="1">Multi-pass membrane protein</topology>
    </subcellularLocation>
</comment>
<dbReference type="RefSeq" id="WP_382382686.1">
    <property type="nucleotide sequence ID" value="NZ_JBHMEZ010000011.1"/>
</dbReference>
<reference evidence="9 10" key="1">
    <citation type="submission" date="2024-09" db="EMBL/GenBank/DDBJ databases">
        <authorList>
            <person name="Sun Q."/>
            <person name="Mori K."/>
        </authorList>
    </citation>
    <scope>NUCLEOTIDE SEQUENCE [LARGE SCALE GENOMIC DNA]</scope>
    <source>
        <strain evidence="9 10">CECT 8286</strain>
    </source>
</reference>
<feature type="transmembrane region" description="Helical" evidence="8">
    <location>
        <begin position="116"/>
        <end position="144"/>
    </location>
</feature>
<accession>A0ABV5F227</accession>
<evidence type="ECO:0000256" key="2">
    <source>
        <dbReference type="ARBA" id="ARBA00022475"/>
    </source>
</evidence>
<evidence type="ECO:0000313" key="9">
    <source>
        <dbReference type="EMBL" id="MFB9053497.1"/>
    </source>
</evidence>
<dbReference type="NCBIfam" id="TIGR04128">
    <property type="entry name" value="exoso_Fjoh_1448"/>
    <property type="match status" value="1"/>
</dbReference>
<evidence type="ECO:0000256" key="5">
    <source>
        <dbReference type="ARBA" id="ARBA00022801"/>
    </source>
</evidence>
<dbReference type="Proteomes" id="UP001589605">
    <property type="component" value="Unassembled WGS sequence"/>
</dbReference>
<comment type="caution">
    <text evidence="9">The sequence shown here is derived from an EMBL/GenBank/DDBJ whole genome shotgun (WGS) entry which is preliminary data.</text>
</comment>
<evidence type="ECO:0000256" key="4">
    <source>
        <dbReference type="ARBA" id="ARBA00022692"/>
    </source>
</evidence>
<sequence>MLNLFKTYKLVIRFILTFLVSYFVMSLGYKLYLDYSKTTTFQPDYITYYVAKQSQEFLSVIGYNAKIELHEGEAWVRLFFNGDYIVRIIEGCNAISVIILFVAFIVSFASTLKNTLLFIAAGSVIIYIANVLRIGLLTIGLYYYPNLEHILHGVVFPLIIYGMVFMLWVIWMNYFVKRKKNHAPAKAL</sequence>
<evidence type="ECO:0000313" key="10">
    <source>
        <dbReference type="Proteomes" id="UP001589605"/>
    </source>
</evidence>
<protein>
    <submittedName>
        <fullName evidence="9">Exosortase family protein XrtF</fullName>
    </submittedName>
</protein>
<evidence type="ECO:0000256" key="8">
    <source>
        <dbReference type="SAM" id="Phobius"/>
    </source>
</evidence>
<keyword evidence="2" id="KW-1003">Cell membrane</keyword>
<keyword evidence="6 8" id="KW-1133">Transmembrane helix</keyword>
<organism evidence="9 10">
    <name type="scientific">Formosa undariae</name>
    <dbReference type="NCBI Taxonomy" id="1325436"/>
    <lineage>
        <taxon>Bacteria</taxon>
        <taxon>Pseudomonadati</taxon>
        <taxon>Bacteroidota</taxon>
        <taxon>Flavobacteriia</taxon>
        <taxon>Flavobacteriales</taxon>
        <taxon>Flavobacteriaceae</taxon>
        <taxon>Formosa</taxon>
    </lineage>
</organism>
<feature type="transmembrane region" description="Helical" evidence="8">
    <location>
        <begin position="12"/>
        <end position="32"/>
    </location>
</feature>
<evidence type="ECO:0000256" key="7">
    <source>
        <dbReference type="ARBA" id="ARBA00023136"/>
    </source>
</evidence>
<dbReference type="InterPro" id="IPR019127">
    <property type="entry name" value="Exosortase"/>
</dbReference>
<dbReference type="InterPro" id="IPR026323">
    <property type="entry name" value="Exosortase-related_prot_XrtF"/>
</dbReference>
<evidence type="ECO:0000256" key="3">
    <source>
        <dbReference type="ARBA" id="ARBA00022670"/>
    </source>
</evidence>
<keyword evidence="10" id="KW-1185">Reference proteome</keyword>
<dbReference type="Pfam" id="PF09721">
    <property type="entry name" value="Exosortase_EpsH"/>
    <property type="match status" value="1"/>
</dbReference>